<evidence type="ECO:0000313" key="6">
    <source>
        <dbReference type="Proteomes" id="UP000293902"/>
    </source>
</evidence>
<keyword evidence="6" id="KW-1185">Reference proteome</keyword>
<evidence type="ECO:0000313" key="4">
    <source>
        <dbReference type="EMBL" id="RAM02082.1"/>
    </source>
</evidence>
<dbReference type="Proteomes" id="UP000293902">
    <property type="component" value="Chromosome"/>
</dbReference>
<reference evidence="4 5" key="1">
    <citation type="submission" date="2018-06" db="EMBL/GenBank/DDBJ databases">
        <title>Complete Genome Sequence of Desulfobacter hydrogenophilus (DSM3380).</title>
        <authorList>
            <person name="Marietou A."/>
            <person name="Schreiber L."/>
            <person name="Marshall I."/>
            <person name="Jorgensen B."/>
        </authorList>
    </citation>
    <scope>NUCLEOTIDE SEQUENCE [LARGE SCALE GENOMIC DNA]</scope>
    <source>
        <strain evidence="4 5">DSM 3380</strain>
    </source>
</reference>
<dbReference type="Pfam" id="PF09940">
    <property type="entry name" value="DUF2172"/>
    <property type="match status" value="1"/>
</dbReference>
<evidence type="ECO:0000313" key="5">
    <source>
        <dbReference type="Proteomes" id="UP000248798"/>
    </source>
</evidence>
<dbReference type="EMBL" id="CP036313">
    <property type="protein sequence ID" value="QBH13853.1"/>
    <property type="molecule type" value="Genomic_DNA"/>
</dbReference>
<accession>A0A328FF84</accession>
<dbReference type="OrthoDB" id="9765654at2"/>
<organism evidence="4 5">
    <name type="scientific">Desulfobacter hydrogenophilus</name>
    <dbReference type="NCBI Taxonomy" id="2291"/>
    <lineage>
        <taxon>Bacteria</taxon>
        <taxon>Pseudomonadati</taxon>
        <taxon>Thermodesulfobacteriota</taxon>
        <taxon>Desulfobacteria</taxon>
        <taxon>Desulfobacterales</taxon>
        <taxon>Desulfobacteraceae</taxon>
        <taxon>Desulfobacter</taxon>
    </lineage>
</organism>
<dbReference type="InterPro" id="IPR032589">
    <property type="entry name" value="DUF4910"/>
</dbReference>
<evidence type="ECO:0000259" key="2">
    <source>
        <dbReference type="Pfam" id="PF16254"/>
    </source>
</evidence>
<dbReference type="RefSeq" id="WP_111956189.1">
    <property type="nucleotide sequence ID" value="NZ_CP036313.1"/>
</dbReference>
<feature type="domain" description="DUF2172" evidence="1">
    <location>
        <begin position="75"/>
        <end position="168"/>
    </location>
</feature>
<dbReference type="Pfam" id="PF16254">
    <property type="entry name" value="DUF4910"/>
    <property type="match status" value="1"/>
</dbReference>
<dbReference type="AlphaFoldDB" id="A0A328FF84"/>
<reference evidence="3 6" key="2">
    <citation type="submission" date="2019-02" db="EMBL/GenBank/DDBJ databases">
        <title>Complete genome sequence of Desulfobacter hydrogenophilus AcRS1.</title>
        <authorList>
            <person name="Marietou A."/>
            <person name="Lund M.B."/>
            <person name="Marshall I.P.G."/>
            <person name="Schreiber L."/>
            <person name="Jorgensen B."/>
        </authorList>
    </citation>
    <scope>NUCLEOTIDE SEQUENCE [LARGE SCALE GENOMIC DNA]</scope>
    <source>
        <strain evidence="3 6">AcRS1</strain>
    </source>
</reference>
<evidence type="ECO:0000313" key="3">
    <source>
        <dbReference type="EMBL" id="QBH13853.1"/>
    </source>
</evidence>
<dbReference type="Gene3D" id="3.50.30.90">
    <property type="match status" value="1"/>
</dbReference>
<name>A0A328FF84_9BACT</name>
<proteinExistence type="predicted"/>
<dbReference type="Gene3D" id="3.40.630.10">
    <property type="entry name" value="Zn peptidases"/>
    <property type="match status" value="1"/>
</dbReference>
<evidence type="ECO:0000259" key="1">
    <source>
        <dbReference type="Pfam" id="PF09940"/>
    </source>
</evidence>
<dbReference type="SUPFAM" id="SSF53187">
    <property type="entry name" value="Zn-dependent exopeptidases"/>
    <property type="match status" value="1"/>
</dbReference>
<gene>
    <name evidence="4" type="ORF">DO021_09880</name>
    <name evidence="3" type="ORF">EYB58_13530</name>
</gene>
<dbReference type="EMBL" id="QLNI01000018">
    <property type="protein sequence ID" value="RAM02082.1"/>
    <property type="molecule type" value="Genomic_DNA"/>
</dbReference>
<dbReference type="Proteomes" id="UP000248798">
    <property type="component" value="Unassembled WGS sequence"/>
</dbReference>
<sequence>MKNGVFLMMKISVCKLSGGKMSLAYTIISDLWRLPRHFASSGYDEAVAYLKKILPFREIKFTSEDECNGWIIPPKWEVLQALIIKDNKIILDGMKHPLSVVSHSLSFEGNVDLKTLKQHLHYDNRYNDAIPYHFRYSYRPWDRDWGFCVTKNFYESLEDGIYSIKIKTLEDEPELKIIDYRIQGESDYEFLFVAHLDHPGMANDDLSGCAVGCELMNELSKQKTKFSYRLILVQEIIGSQLYLEKIFKNNIIGGVFLEMLGVNINLSMQSSYAETSSMDYFLKKALKEYNCENILEFKSIIGNDELVFESYGIPMPSLIRFPYPEYHCDKDNIDIIEQSKLSEAIAILLKMVEFIEDDIVINKKFKGVMCLSNPNCNLYVDSGQPAFGKNDDNIQMRRVMDYLSIMPETEFLSILCHKFKINKNVVYEYLKKWADHHLIEMI</sequence>
<feature type="domain" description="DUF4910" evidence="2">
    <location>
        <begin position="25"/>
        <end position="358"/>
    </location>
</feature>
<dbReference type="InterPro" id="IPR032610">
    <property type="entry name" value="DUF2172"/>
</dbReference>
<protein>
    <submittedName>
        <fullName evidence="4">DUF4910 domain-containing protein</fullName>
    </submittedName>
</protein>